<protein>
    <submittedName>
        <fullName evidence="4">Phage tail tape measure protein</fullName>
    </submittedName>
</protein>
<feature type="coiled-coil region" evidence="2">
    <location>
        <begin position="714"/>
        <end position="755"/>
    </location>
</feature>
<dbReference type="RefSeq" id="WP_261944614.1">
    <property type="nucleotide sequence ID" value="NZ_CALYLO010000007.1"/>
</dbReference>
<keyword evidence="2" id="KW-0175">Coiled coil</keyword>
<evidence type="ECO:0000256" key="1">
    <source>
        <dbReference type="ARBA" id="ARBA00022612"/>
    </source>
</evidence>
<evidence type="ECO:0000313" key="4">
    <source>
        <dbReference type="EMBL" id="CAH8247456.1"/>
    </source>
</evidence>
<feature type="coiled-coil region" evidence="2">
    <location>
        <begin position="599"/>
        <end position="653"/>
    </location>
</feature>
<sequence length="970" mass="104444">MKTYEIAYRLGGQLQASFLRSMSGAGAELEKVYNQSTKLDKRLRNNSAAFDDLKSKMAKTVAGLGVGAFAMSSFKKAIDFEQQISSIQAVSGIAKDAMGEIEQLALDMGAKTKYSALEAAQGIEELVKAGLSTEKIKGGGIEAALNLAAAGGLELADAAEIMSTAMNAFRSDAMEASHAADMLAGTANASATNVMELKMALSQASAVASGVGLSFDDTNAALGLFANNGLKGSDAGTSLKTMLLNLTPVTADAIGEFERLGLMTFDATKALQFLQSQGVKPASTATRDVVDAMMTYSAKIAGAKVGSDKANKAFREMAFNAGAMSSVFYDAKGNMQNLEVISGELNKALKDLTSQQRQVALKTMFGTDAVRAANILYKEGAEGVRNFYAEASRVTALEVATTRLDNAKGSVELFRSAVETLQITAMKTLSPSLKKVADLGTEIASKHGKAVMVLGGMAAAAYPITKVTRGVIGLTRAIGGAGVALRLLSGPVGWAITAAGAVAGGIYMISTRSRRAKEDLIQLGKKMETALGNYKAADGQLKKMDELLTEYDRLKRKIDEAKAPAEELANARAKLQKVEQQLIDMNPNILKSEGAKTEISREQAEIERDKLKMKQQAEKLDLQAAVIEAESEMPEQKKLYQEAVEEQKKWENEYRTGIERAQKLIKFRERAQKIQSDREHRIIDSKKEDELLRQLAKEVIEETGISSGGISTTTEALQKSLDEVIEKYNEANQKKEEAEQNVKELSDAAVTAFNNFKKLAEIEAGLEIPIEEAAKKYNELTTDQKANTEAVIKKIHEFARNLAGLPDEKKIEIKTLFTQIGLGPPSLEQLVSRMESFGKPKEKVEAYEDGGIGTKPHMGIFAEKGPEAYIPLAANKRSRALSLYDKVGKALGVRDYSTGGLRSKLESPNLAAVPAASAGNVTIGDLHITIQGNADDKAIAELRRELDQYKRNLLGAIQEATRQKGRVSLA</sequence>
<proteinExistence type="predicted"/>
<gene>
    <name evidence="4" type="ORF">WJ0W_004690</name>
</gene>
<keyword evidence="5" id="KW-1185">Reference proteome</keyword>
<evidence type="ECO:0000256" key="2">
    <source>
        <dbReference type="SAM" id="Coils"/>
    </source>
</evidence>
<name>A0ABM9G6H1_9BACL</name>
<evidence type="ECO:0000259" key="3">
    <source>
        <dbReference type="Pfam" id="PF10145"/>
    </source>
</evidence>
<feature type="coiled-coil region" evidence="2">
    <location>
        <begin position="537"/>
        <end position="571"/>
    </location>
</feature>
<comment type="caution">
    <text evidence="4">The sequence shown here is derived from an EMBL/GenBank/DDBJ whole genome shotgun (WGS) entry which is preliminary data.</text>
</comment>
<dbReference type="Proteomes" id="UP001154322">
    <property type="component" value="Unassembled WGS sequence"/>
</dbReference>
<accession>A0ABM9G6H1</accession>
<keyword evidence="1" id="KW-1188">Viral release from host cell</keyword>
<organism evidence="4 5">
    <name type="scientific">Paenibacillus melissococcoides</name>
    <dbReference type="NCBI Taxonomy" id="2912268"/>
    <lineage>
        <taxon>Bacteria</taxon>
        <taxon>Bacillati</taxon>
        <taxon>Bacillota</taxon>
        <taxon>Bacilli</taxon>
        <taxon>Bacillales</taxon>
        <taxon>Paenibacillaceae</taxon>
        <taxon>Paenibacillus</taxon>
    </lineage>
</organism>
<dbReference type="InterPro" id="IPR010090">
    <property type="entry name" value="Phage_tape_meas"/>
</dbReference>
<dbReference type="PANTHER" id="PTHR37813:SF1">
    <property type="entry name" value="FELS-2 PROPHAGE PROTEIN"/>
    <property type="match status" value="1"/>
</dbReference>
<dbReference type="NCBIfam" id="TIGR01760">
    <property type="entry name" value="tape_meas_TP901"/>
    <property type="match status" value="2"/>
</dbReference>
<evidence type="ECO:0000313" key="5">
    <source>
        <dbReference type="Proteomes" id="UP001154322"/>
    </source>
</evidence>
<feature type="domain" description="Phage tail tape measure protein" evidence="3">
    <location>
        <begin position="103"/>
        <end position="296"/>
    </location>
</feature>
<dbReference type="Pfam" id="PF10145">
    <property type="entry name" value="PhageMin_Tail"/>
    <property type="match status" value="1"/>
</dbReference>
<reference evidence="4" key="1">
    <citation type="submission" date="2022-06" db="EMBL/GenBank/DDBJ databases">
        <authorList>
            <person name="Dietemann V."/>
            <person name="Ory F."/>
            <person name="Dainat B."/>
            <person name="Oberhansli S."/>
        </authorList>
    </citation>
    <scope>NUCLEOTIDE SEQUENCE</scope>
    <source>
        <strain evidence="4">Ena-SAMPLE-TAB-26-04-2022-14:26:32:270-5432</strain>
    </source>
</reference>
<dbReference type="EMBL" id="CALYLO010000007">
    <property type="protein sequence ID" value="CAH8247456.1"/>
    <property type="molecule type" value="Genomic_DNA"/>
</dbReference>
<dbReference type="PANTHER" id="PTHR37813">
    <property type="entry name" value="FELS-2 PROPHAGE PROTEIN"/>
    <property type="match status" value="1"/>
</dbReference>